<name>A0AAD7RFS0_9TELE</name>
<organism evidence="1 2">
    <name type="scientific">Aldrovandia affinis</name>
    <dbReference type="NCBI Taxonomy" id="143900"/>
    <lineage>
        <taxon>Eukaryota</taxon>
        <taxon>Metazoa</taxon>
        <taxon>Chordata</taxon>
        <taxon>Craniata</taxon>
        <taxon>Vertebrata</taxon>
        <taxon>Euteleostomi</taxon>
        <taxon>Actinopterygii</taxon>
        <taxon>Neopterygii</taxon>
        <taxon>Teleostei</taxon>
        <taxon>Notacanthiformes</taxon>
        <taxon>Halosauridae</taxon>
        <taxon>Aldrovandia</taxon>
    </lineage>
</organism>
<keyword evidence="2" id="KW-1185">Reference proteome</keyword>
<dbReference type="Proteomes" id="UP001221898">
    <property type="component" value="Unassembled WGS sequence"/>
</dbReference>
<sequence length="72" mass="7683">MLRCLHRAEGDVSPRGGERSICPSLPTDTYLLSACPNQTGLQYISLSSGQLLCTVATRWGNFTLVNVAGSTP</sequence>
<proteinExistence type="predicted"/>
<accession>A0AAD7RFS0</accession>
<reference evidence="1" key="1">
    <citation type="journal article" date="2023" name="Science">
        <title>Genome structures resolve the early diversification of teleost fishes.</title>
        <authorList>
            <person name="Parey E."/>
            <person name="Louis A."/>
            <person name="Montfort J."/>
            <person name="Bouchez O."/>
            <person name="Roques C."/>
            <person name="Iampietro C."/>
            <person name="Lluch J."/>
            <person name="Castinel A."/>
            <person name="Donnadieu C."/>
            <person name="Desvignes T."/>
            <person name="Floi Bucao C."/>
            <person name="Jouanno E."/>
            <person name="Wen M."/>
            <person name="Mejri S."/>
            <person name="Dirks R."/>
            <person name="Jansen H."/>
            <person name="Henkel C."/>
            <person name="Chen W.J."/>
            <person name="Zahm M."/>
            <person name="Cabau C."/>
            <person name="Klopp C."/>
            <person name="Thompson A.W."/>
            <person name="Robinson-Rechavi M."/>
            <person name="Braasch I."/>
            <person name="Lecointre G."/>
            <person name="Bobe J."/>
            <person name="Postlethwait J.H."/>
            <person name="Berthelot C."/>
            <person name="Roest Crollius H."/>
            <person name="Guiguen Y."/>
        </authorList>
    </citation>
    <scope>NUCLEOTIDE SEQUENCE</scope>
    <source>
        <strain evidence="1">NC1722</strain>
    </source>
</reference>
<evidence type="ECO:0000313" key="2">
    <source>
        <dbReference type="Proteomes" id="UP001221898"/>
    </source>
</evidence>
<comment type="caution">
    <text evidence="1">The sequence shown here is derived from an EMBL/GenBank/DDBJ whole genome shotgun (WGS) entry which is preliminary data.</text>
</comment>
<dbReference type="AlphaFoldDB" id="A0AAD7RFS0"/>
<dbReference type="EMBL" id="JAINUG010000298">
    <property type="protein sequence ID" value="KAJ8383252.1"/>
    <property type="molecule type" value="Genomic_DNA"/>
</dbReference>
<gene>
    <name evidence="1" type="ORF">AAFF_G00222650</name>
</gene>
<protein>
    <submittedName>
        <fullName evidence="1">Uncharacterized protein</fullName>
    </submittedName>
</protein>
<evidence type="ECO:0000313" key="1">
    <source>
        <dbReference type="EMBL" id="KAJ8383252.1"/>
    </source>
</evidence>